<comment type="caution">
    <text evidence="2">The sequence shown here is derived from an EMBL/GenBank/DDBJ whole genome shotgun (WGS) entry which is preliminary data.</text>
</comment>
<evidence type="ECO:0008006" key="4">
    <source>
        <dbReference type="Google" id="ProtNLM"/>
    </source>
</evidence>
<proteinExistence type="predicted"/>
<gene>
    <name evidence="2" type="ORF">FHW36_106204</name>
</gene>
<protein>
    <recommendedName>
        <fullName evidence="4">DUF4843 domain-containing protein</fullName>
    </recommendedName>
</protein>
<feature type="chain" id="PRO_5022229222" description="DUF4843 domain-containing protein" evidence="1">
    <location>
        <begin position="22"/>
        <end position="262"/>
    </location>
</feature>
<keyword evidence="1" id="KW-0732">Signal</keyword>
<evidence type="ECO:0000313" key="3">
    <source>
        <dbReference type="Proteomes" id="UP000320811"/>
    </source>
</evidence>
<dbReference type="PROSITE" id="PS51257">
    <property type="entry name" value="PROKAR_LIPOPROTEIN"/>
    <property type="match status" value="1"/>
</dbReference>
<accession>A0A561PLJ5</accession>
<dbReference type="OrthoDB" id="662785at2"/>
<dbReference type="EMBL" id="VIWO01000006">
    <property type="protein sequence ID" value="TWF38981.1"/>
    <property type="molecule type" value="Genomic_DNA"/>
</dbReference>
<dbReference type="AlphaFoldDB" id="A0A561PLJ5"/>
<dbReference type="Proteomes" id="UP000320811">
    <property type="component" value="Unassembled WGS sequence"/>
</dbReference>
<dbReference type="RefSeq" id="WP_145671403.1">
    <property type="nucleotide sequence ID" value="NZ_VIWO01000006.1"/>
</dbReference>
<organism evidence="2 3">
    <name type="scientific">Chitinophaga polysaccharea</name>
    <dbReference type="NCBI Taxonomy" id="1293035"/>
    <lineage>
        <taxon>Bacteria</taxon>
        <taxon>Pseudomonadati</taxon>
        <taxon>Bacteroidota</taxon>
        <taxon>Chitinophagia</taxon>
        <taxon>Chitinophagales</taxon>
        <taxon>Chitinophagaceae</taxon>
        <taxon>Chitinophaga</taxon>
    </lineage>
</organism>
<evidence type="ECO:0000313" key="2">
    <source>
        <dbReference type="EMBL" id="TWF38981.1"/>
    </source>
</evidence>
<keyword evidence="3" id="KW-1185">Reference proteome</keyword>
<reference evidence="2 3" key="1">
    <citation type="submission" date="2019-06" db="EMBL/GenBank/DDBJ databases">
        <title>Sorghum-associated microbial communities from plants grown in Nebraska, USA.</title>
        <authorList>
            <person name="Schachtman D."/>
        </authorList>
    </citation>
    <scope>NUCLEOTIDE SEQUENCE [LARGE SCALE GENOMIC DNA]</scope>
    <source>
        <strain evidence="2 3">1209</strain>
    </source>
</reference>
<feature type="signal peptide" evidence="1">
    <location>
        <begin position="1"/>
        <end position="21"/>
    </location>
</feature>
<name>A0A561PLJ5_9BACT</name>
<sequence length="262" mass="28807">MKIINILFAVATGTLLTTLLACSKQNHDFLYEDNMLAVTVKGYNASNETLAIKLDTFPVTDAAPGKFDATRGCIIPAGQSTLQLSITETGTGKTVMNKALKKEDSPANIEFFYFNGQVSKMPEIPAFENDKIKISYLFTPTVTKYAEPVDIVLGKYYFTPKVFEEITRIKNVKPNEFSAPVTISTFSTTGQVYNGQPTAVLFLVYIYKAGTNEFYTAGSEYTWHATATTAPKPAASTAASRVYIFEEAPVGNSMRFAKKLEL</sequence>
<evidence type="ECO:0000256" key="1">
    <source>
        <dbReference type="SAM" id="SignalP"/>
    </source>
</evidence>